<proteinExistence type="predicted"/>
<dbReference type="Proteomes" id="UP000521227">
    <property type="component" value="Unassembled WGS sequence"/>
</dbReference>
<name>A0A840N9N9_9BRAD</name>
<accession>A0A840N9N9</accession>
<evidence type="ECO:0000313" key="1">
    <source>
        <dbReference type="EMBL" id="MBB5055327.1"/>
    </source>
</evidence>
<sequence>MRSTAKAGISSAPLRDCDGLVFFPLRGWCRCAKPAYRDRTAA</sequence>
<evidence type="ECO:0000313" key="2">
    <source>
        <dbReference type="Proteomes" id="UP000521227"/>
    </source>
</evidence>
<protein>
    <submittedName>
        <fullName evidence="1">Uncharacterized protein</fullName>
    </submittedName>
</protein>
<comment type="caution">
    <text evidence="1">The sequence shown here is derived from an EMBL/GenBank/DDBJ whole genome shotgun (WGS) entry which is preliminary data.</text>
</comment>
<gene>
    <name evidence="1" type="ORF">HNQ36_005338</name>
</gene>
<dbReference type="EMBL" id="JACHIJ010000018">
    <property type="protein sequence ID" value="MBB5055327.1"/>
    <property type="molecule type" value="Genomic_DNA"/>
</dbReference>
<organism evidence="1 2">
    <name type="scientific">Afipia massiliensis</name>
    <dbReference type="NCBI Taxonomy" id="211460"/>
    <lineage>
        <taxon>Bacteria</taxon>
        <taxon>Pseudomonadati</taxon>
        <taxon>Pseudomonadota</taxon>
        <taxon>Alphaproteobacteria</taxon>
        <taxon>Hyphomicrobiales</taxon>
        <taxon>Nitrobacteraceae</taxon>
        <taxon>Afipia</taxon>
    </lineage>
</organism>
<reference evidence="1 2" key="1">
    <citation type="submission" date="2020-08" db="EMBL/GenBank/DDBJ databases">
        <title>Genomic Encyclopedia of Type Strains, Phase IV (KMG-IV): sequencing the most valuable type-strain genomes for metagenomic binning, comparative biology and taxonomic classification.</title>
        <authorList>
            <person name="Goeker M."/>
        </authorList>
    </citation>
    <scope>NUCLEOTIDE SEQUENCE [LARGE SCALE GENOMIC DNA]</scope>
    <source>
        <strain evidence="1 2">DSM 17498</strain>
    </source>
</reference>
<dbReference type="AlphaFoldDB" id="A0A840N9N9"/>
<feature type="non-terminal residue" evidence="1">
    <location>
        <position position="42"/>
    </location>
</feature>